<evidence type="ECO:0000313" key="2">
    <source>
        <dbReference type="EMBL" id="THU90352.1"/>
    </source>
</evidence>
<dbReference type="AlphaFoldDB" id="A0A4S8LM30"/>
<accession>A0A4S8LM30</accession>
<gene>
    <name evidence="2" type="ORF">K435DRAFT_728446</name>
</gene>
<feature type="compositionally biased region" description="Polar residues" evidence="1">
    <location>
        <begin position="161"/>
        <end position="171"/>
    </location>
</feature>
<name>A0A4S8LM30_DENBC</name>
<dbReference type="Proteomes" id="UP000297245">
    <property type="component" value="Unassembled WGS sequence"/>
</dbReference>
<protein>
    <submittedName>
        <fullName evidence="2">Uncharacterized protein</fullName>
    </submittedName>
</protein>
<evidence type="ECO:0000313" key="3">
    <source>
        <dbReference type="Proteomes" id="UP000297245"/>
    </source>
</evidence>
<feature type="region of interest" description="Disordered" evidence="1">
    <location>
        <begin position="148"/>
        <end position="171"/>
    </location>
</feature>
<reference evidence="2 3" key="1">
    <citation type="journal article" date="2019" name="Nat. Ecol. Evol.">
        <title>Megaphylogeny resolves global patterns of mushroom evolution.</title>
        <authorList>
            <person name="Varga T."/>
            <person name="Krizsan K."/>
            <person name="Foldi C."/>
            <person name="Dima B."/>
            <person name="Sanchez-Garcia M."/>
            <person name="Sanchez-Ramirez S."/>
            <person name="Szollosi G.J."/>
            <person name="Szarkandi J.G."/>
            <person name="Papp V."/>
            <person name="Albert L."/>
            <person name="Andreopoulos W."/>
            <person name="Angelini C."/>
            <person name="Antonin V."/>
            <person name="Barry K.W."/>
            <person name="Bougher N.L."/>
            <person name="Buchanan P."/>
            <person name="Buyck B."/>
            <person name="Bense V."/>
            <person name="Catcheside P."/>
            <person name="Chovatia M."/>
            <person name="Cooper J."/>
            <person name="Damon W."/>
            <person name="Desjardin D."/>
            <person name="Finy P."/>
            <person name="Geml J."/>
            <person name="Haridas S."/>
            <person name="Hughes K."/>
            <person name="Justo A."/>
            <person name="Karasinski D."/>
            <person name="Kautmanova I."/>
            <person name="Kiss B."/>
            <person name="Kocsube S."/>
            <person name="Kotiranta H."/>
            <person name="LaButti K.M."/>
            <person name="Lechner B.E."/>
            <person name="Liimatainen K."/>
            <person name="Lipzen A."/>
            <person name="Lukacs Z."/>
            <person name="Mihaltcheva S."/>
            <person name="Morgado L.N."/>
            <person name="Niskanen T."/>
            <person name="Noordeloos M.E."/>
            <person name="Ohm R.A."/>
            <person name="Ortiz-Santana B."/>
            <person name="Ovrebo C."/>
            <person name="Racz N."/>
            <person name="Riley R."/>
            <person name="Savchenko A."/>
            <person name="Shiryaev A."/>
            <person name="Soop K."/>
            <person name="Spirin V."/>
            <person name="Szebenyi C."/>
            <person name="Tomsovsky M."/>
            <person name="Tulloss R.E."/>
            <person name="Uehling J."/>
            <person name="Grigoriev I.V."/>
            <person name="Vagvolgyi C."/>
            <person name="Papp T."/>
            <person name="Martin F.M."/>
            <person name="Miettinen O."/>
            <person name="Hibbett D.S."/>
            <person name="Nagy L.G."/>
        </authorList>
    </citation>
    <scope>NUCLEOTIDE SEQUENCE [LARGE SCALE GENOMIC DNA]</scope>
    <source>
        <strain evidence="2 3">CBS 962.96</strain>
    </source>
</reference>
<sequence>MSQNTTPSLTDWAKTRIGSLYELHSTSGEEQQAQQTGAGLVFAPNVQIFHNHKQTSPEDFQKEISQTFGSVGSSVEWKECVEVPGEDSREGIVAGFLVVTRTLKFRIRAGPAKNNTFVSFSAKIEEDANSEADGQGDRRRIVQLFHTSSSKAAPVHLHGMQTHSSQGEKTA</sequence>
<dbReference type="OrthoDB" id="3197409at2759"/>
<keyword evidence="3" id="KW-1185">Reference proteome</keyword>
<dbReference type="EMBL" id="ML179337">
    <property type="protein sequence ID" value="THU90352.1"/>
    <property type="molecule type" value="Genomic_DNA"/>
</dbReference>
<organism evidence="2 3">
    <name type="scientific">Dendrothele bispora (strain CBS 962.96)</name>
    <dbReference type="NCBI Taxonomy" id="1314807"/>
    <lineage>
        <taxon>Eukaryota</taxon>
        <taxon>Fungi</taxon>
        <taxon>Dikarya</taxon>
        <taxon>Basidiomycota</taxon>
        <taxon>Agaricomycotina</taxon>
        <taxon>Agaricomycetes</taxon>
        <taxon>Agaricomycetidae</taxon>
        <taxon>Agaricales</taxon>
        <taxon>Agaricales incertae sedis</taxon>
        <taxon>Dendrothele</taxon>
    </lineage>
</organism>
<proteinExistence type="predicted"/>
<evidence type="ECO:0000256" key="1">
    <source>
        <dbReference type="SAM" id="MobiDB-lite"/>
    </source>
</evidence>